<sequence length="479" mass="51281">MLQRINAHYVNGQWRTIAAPDWHTLVNPASGEAYACVARADAGLVNDAVSAASHAFPAWAALSFGQRAEYLAQFIYQLQQRRDELVEAVVTELGAPLWFAREVHVDDPLDAFAKHLGYADMLSNEQLQLDARLKLRKEPVGVCALITPWNYPLHQIIAKLAPALLAGCTVVLKPAELTPKTALCVAMAAEAAGLPAGVFNLVLGSGSQIGDILSGHADIDCVSFTGSTEIGRHIQQQAAATIKRVCLELGGKSAFVISPTTRLAEAVRLGVEDVMANSGQTCTALSRMLVHHSQYDDAVAIAAAHANSLKVGEPHQEGVFLGPLISQAQYQSVQRYIELGLSEGARLVAGGAELLPQLGDGYYIAPTVFAEVHNQMQIAREEIFGPVLCILSYQDEADALRIANDSPYGLSGRVWADDDATAERLAGGIRAGLIFKNAAPWHNAAPFGGYKQSGNGRELGLKGVEEYFELKAIVAEDAP</sequence>
<reference evidence="7" key="1">
    <citation type="submission" date="2017-09" db="EMBL/GenBank/DDBJ databases">
        <authorList>
            <person name="Varghese N."/>
            <person name="Submissions S."/>
        </authorList>
    </citation>
    <scope>NUCLEOTIDE SEQUENCE [LARGE SCALE GENOMIC DNA]</scope>
    <source>
        <strain evidence="7">CGMCC 1.12461</strain>
    </source>
</reference>
<evidence type="ECO:0000256" key="3">
    <source>
        <dbReference type="PROSITE-ProRule" id="PRU10007"/>
    </source>
</evidence>
<dbReference type="CDD" id="cd07138">
    <property type="entry name" value="ALDH_CddD_SSP0762"/>
    <property type="match status" value="1"/>
</dbReference>
<dbReference type="RefSeq" id="WP_097112304.1">
    <property type="nucleotide sequence ID" value="NZ_OBEB01000007.1"/>
</dbReference>
<evidence type="ECO:0000256" key="1">
    <source>
        <dbReference type="ARBA" id="ARBA00009986"/>
    </source>
</evidence>
<dbReference type="InterPro" id="IPR016162">
    <property type="entry name" value="Ald_DH_N"/>
</dbReference>
<dbReference type="InterPro" id="IPR016163">
    <property type="entry name" value="Ald_DH_C"/>
</dbReference>
<evidence type="ECO:0000313" key="7">
    <source>
        <dbReference type="Proteomes" id="UP000219353"/>
    </source>
</evidence>
<dbReference type="EMBL" id="OBEB01000007">
    <property type="protein sequence ID" value="SNY56633.1"/>
    <property type="molecule type" value="Genomic_DNA"/>
</dbReference>
<keyword evidence="2 4" id="KW-0560">Oxidoreductase</keyword>
<feature type="active site" evidence="3">
    <location>
        <position position="248"/>
    </location>
</feature>
<dbReference type="InterPro" id="IPR016161">
    <property type="entry name" value="Ald_DH/histidinol_DH"/>
</dbReference>
<dbReference type="InterPro" id="IPR015590">
    <property type="entry name" value="Aldehyde_DH_dom"/>
</dbReference>
<dbReference type="Gene3D" id="3.40.309.10">
    <property type="entry name" value="Aldehyde Dehydrogenase, Chain A, domain 2"/>
    <property type="match status" value="1"/>
</dbReference>
<dbReference type="InterPro" id="IPR029510">
    <property type="entry name" value="Ald_DH_CS_GLU"/>
</dbReference>
<feature type="domain" description="Aldehyde dehydrogenase" evidence="5">
    <location>
        <begin position="24"/>
        <end position="473"/>
    </location>
</feature>
<evidence type="ECO:0000313" key="6">
    <source>
        <dbReference type="EMBL" id="SNY56633.1"/>
    </source>
</evidence>
<gene>
    <name evidence="6" type="ORF">SAMN06297280_3097</name>
</gene>
<name>A0A285J981_9GAMM</name>
<dbReference type="PANTHER" id="PTHR42804:SF1">
    <property type="entry name" value="ALDEHYDE DEHYDROGENASE-RELATED"/>
    <property type="match status" value="1"/>
</dbReference>
<evidence type="ECO:0000256" key="2">
    <source>
        <dbReference type="ARBA" id="ARBA00023002"/>
    </source>
</evidence>
<dbReference type="AlphaFoldDB" id="A0A285J981"/>
<dbReference type="SUPFAM" id="SSF53720">
    <property type="entry name" value="ALDH-like"/>
    <property type="match status" value="1"/>
</dbReference>
<dbReference type="GO" id="GO:0016620">
    <property type="term" value="F:oxidoreductase activity, acting on the aldehyde or oxo group of donors, NAD or NADP as acceptor"/>
    <property type="evidence" value="ECO:0007669"/>
    <property type="project" value="InterPro"/>
</dbReference>
<dbReference type="FunFam" id="3.40.605.10:FF:000007">
    <property type="entry name" value="NAD/NADP-dependent betaine aldehyde dehydrogenase"/>
    <property type="match status" value="1"/>
</dbReference>
<dbReference type="PROSITE" id="PS00687">
    <property type="entry name" value="ALDEHYDE_DEHYDR_GLU"/>
    <property type="match status" value="1"/>
</dbReference>
<dbReference type="Proteomes" id="UP000219353">
    <property type="component" value="Unassembled WGS sequence"/>
</dbReference>
<accession>A0A285J981</accession>
<dbReference type="PANTHER" id="PTHR42804">
    <property type="entry name" value="ALDEHYDE DEHYDROGENASE"/>
    <property type="match status" value="1"/>
</dbReference>
<protein>
    <submittedName>
        <fullName evidence="6">Acyl-CoA reductase</fullName>
    </submittedName>
</protein>
<dbReference type="Gene3D" id="3.40.605.10">
    <property type="entry name" value="Aldehyde Dehydrogenase, Chain A, domain 1"/>
    <property type="match status" value="1"/>
</dbReference>
<comment type="similarity">
    <text evidence="1 4">Belongs to the aldehyde dehydrogenase family.</text>
</comment>
<dbReference type="OrthoDB" id="9812625at2"/>
<proteinExistence type="inferred from homology"/>
<organism evidence="6 7">
    <name type="scientific">Arsukibacterium tuosuense</name>
    <dbReference type="NCBI Taxonomy" id="1323745"/>
    <lineage>
        <taxon>Bacteria</taxon>
        <taxon>Pseudomonadati</taxon>
        <taxon>Pseudomonadota</taxon>
        <taxon>Gammaproteobacteria</taxon>
        <taxon>Chromatiales</taxon>
        <taxon>Chromatiaceae</taxon>
        <taxon>Arsukibacterium</taxon>
    </lineage>
</organism>
<keyword evidence="7" id="KW-1185">Reference proteome</keyword>
<dbReference type="Pfam" id="PF00171">
    <property type="entry name" value="Aldedh"/>
    <property type="match status" value="1"/>
</dbReference>
<evidence type="ECO:0000256" key="4">
    <source>
        <dbReference type="RuleBase" id="RU003345"/>
    </source>
</evidence>
<evidence type="ECO:0000259" key="5">
    <source>
        <dbReference type="Pfam" id="PF00171"/>
    </source>
</evidence>